<keyword evidence="3" id="KW-1185">Reference proteome</keyword>
<name>A0A0A0J9S6_9MICO</name>
<dbReference type="RefSeq" id="WP_035916105.1">
    <property type="nucleotide sequence ID" value="NZ_AVPJ01000007.1"/>
</dbReference>
<evidence type="ECO:0000313" key="3">
    <source>
        <dbReference type="Proteomes" id="UP000030002"/>
    </source>
</evidence>
<dbReference type="EMBL" id="AVPJ01000007">
    <property type="protein sequence ID" value="KGN32361.1"/>
    <property type="molecule type" value="Genomic_DNA"/>
</dbReference>
<dbReference type="Proteomes" id="UP000030002">
    <property type="component" value="Unassembled WGS sequence"/>
</dbReference>
<organism evidence="2 3">
    <name type="scientific">Knoellia sinensis KCTC 19936</name>
    <dbReference type="NCBI Taxonomy" id="1385520"/>
    <lineage>
        <taxon>Bacteria</taxon>
        <taxon>Bacillati</taxon>
        <taxon>Actinomycetota</taxon>
        <taxon>Actinomycetes</taxon>
        <taxon>Micrococcales</taxon>
        <taxon>Intrasporangiaceae</taxon>
        <taxon>Knoellia</taxon>
    </lineage>
</organism>
<feature type="compositionally biased region" description="Basic and acidic residues" evidence="1">
    <location>
        <begin position="29"/>
        <end position="53"/>
    </location>
</feature>
<gene>
    <name evidence="2" type="ORF">N802_18525</name>
</gene>
<reference evidence="2 3" key="1">
    <citation type="submission" date="2013-08" db="EMBL/GenBank/DDBJ databases">
        <title>The genome sequence of Knoellia sinensis.</title>
        <authorList>
            <person name="Zhu W."/>
            <person name="Wang G."/>
        </authorList>
    </citation>
    <scope>NUCLEOTIDE SEQUENCE [LARGE SCALE GENOMIC DNA]</scope>
    <source>
        <strain evidence="2 3">KCTC 19936</strain>
    </source>
</reference>
<feature type="compositionally biased region" description="Acidic residues" evidence="1">
    <location>
        <begin position="68"/>
        <end position="101"/>
    </location>
</feature>
<dbReference type="STRING" id="1385520.N802_18525"/>
<evidence type="ECO:0000313" key="2">
    <source>
        <dbReference type="EMBL" id="KGN32361.1"/>
    </source>
</evidence>
<sequence>MNDSIENTEADGIQDKEPDRMPGGPVSDNVRDEVRIDVDEERLDAWEDVRGDYAVDPDEDMTRPALTEVEEDEDDEEALREDDEEDDLAEDEDSEDRDEEE</sequence>
<comment type="caution">
    <text evidence="2">The sequence shown here is derived from an EMBL/GenBank/DDBJ whole genome shotgun (WGS) entry which is preliminary data.</text>
</comment>
<dbReference type="AlphaFoldDB" id="A0A0A0J9S6"/>
<proteinExistence type="predicted"/>
<accession>A0A0A0J9S6</accession>
<feature type="region of interest" description="Disordered" evidence="1">
    <location>
        <begin position="1"/>
        <end position="101"/>
    </location>
</feature>
<protein>
    <submittedName>
        <fullName evidence="2">Uncharacterized protein</fullName>
    </submittedName>
</protein>
<evidence type="ECO:0000256" key="1">
    <source>
        <dbReference type="SAM" id="MobiDB-lite"/>
    </source>
</evidence>
<dbReference type="OrthoDB" id="4843848at2"/>